<evidence type="ECO:0000313" key="1">
    <source>
        <dbReference type="EMBL" id="KAH6944485.1"/>
    </source>
</evidence>
<keyword evidence="2" id="KW-1185">Reference proteome</keyword>
<gene>
    <name evidence="1" type="ORF">HPB50_003369</name>
</gene>
<evidence type="ECO:0000313" key="2">
    <source>
        <dbReference type="Proteomes" id="UP000821845"/>
    </source>
</evidence>
<dbReference type="EMBL" id="CM023481">
    <property type="protein sequence ID" value="KAH6944485.1"/>
    <property type="molecule type" value="Genomic_DNA"/>
</dbReference>
<protein>
    <submittedName>
        <fullName evidence="1">Uncharacterized protein</fullName>
    </submittedName>
</protein>
<dbReference type="Proteomes" id="UP000821845">
    <property type="component" value="Chromosome 1"/>
</dbReference>
<proteinExistence type="predicted"/>
<reference evidence="1" key="1">
    <citation type="submission" date="2020-05" db="EMBL/GenBank/DDBJ databases">
        <title>Large-scale comparative analyses of tick genomes elucidate their genetic diversity and vector capacities.</title>
        <authorList>
            <person name="Jia N."/>
            <person name="Wang J."/>
            <person name="Shi W."/>
            <person name="Du L."/>
            <person name="Sun Y."/>
            <person name="Zhan W."/>
            <person name="Jiang J."/>
            <person name="Wang Q."/>
            <person name="Zhang B."/>
            <person name="Ji P."/>
            <person name="Sakyi L.B."/>
            <person name="Cui X."/>
            <person name="Yuan T."/>
            <person name="Jiang B."/>
            <person name="Yang W."/>
            <person name="Lam T.T.-Y."/>
            <person name="Chang Q."/>
            <person name="Ding S."/>
            <person name="Wang X."/>
            <person name="Zhu J."/>
            <person name="Ruan X."/>
            <person name="Zhao L."/>
            <person name="Wei J."/>
            <person name="Que T."/>
            <person name="Du C."/>
            <person name="Cheng J."/>
            <person name="Dai P."/>
            <person name="Han X."/>
            <person name="Huang E."/>
            <person name="Gao Y."/>
            <person name="Liu J."/>
            <person name="Shao H."/>
            <person name="Ye R."/>
            <person name="Li L."/>
            <person name="Wei W."/>
            <person name="Wang X."/>
            <person name="Wang C."/>
            <person name="Yang T."/>
            <person name="Huo Q."/>
            <person name="Li W."/>
            <person name="Guo W."/>
            <person name="Chen H."/>
            <person name="Zhou L."/>
            <person name="Ni X."/>
            <person name="Tian J."/>
            <person name="Zhou Y."/>
            <person name="Sheng Y."/>
            <person name="Liu T."/>
            <person name="Pan Y."/>
            <person name="Xia L."/>
            <person name="Li J."/>
            <person name="Zhao F."/>
            <person name="Cao W."/>
        </authorList>
    </citation>
    <scope>NUCLEOTIDE SEQUENCE</scope>
    <source>
        <strain evidence="1">Hyas-2018</strain>
    </source>
</reference>
<organism evidence="1 2">
    <name type="scientific">Hyalomma asiaticum</name>
    <name type="common">Tick</name>
    <dbReference type="NCBI Taxonomy" id="266040"/>
    <lineage>
        <taxon>Eukaryota</taxon>
        <taxon>Metazoa</taxon>
        <taxon>Ecdysozoa</taxon>
        <taxon>Arthropoda</taxon>
        <taxon>Chelicerata</taxon>
        <taxon>Arachnida</taxon>
        <taxon>Acari</taxon>
        <taxon>Parasitiformes</taxon>
        <taxon>Ixodida</taxon>
        <taxon>Ixodoidea</taxon>
        <taxon>Ixodidae</taxon>
        <taxon>Hyalomminae</taxon>
        <taxon>Hyalomma</taxon>
    </lineage>
</organism>
<sequence>MGTKGSAGIAIRPPQQQQEGGKEGPQDVLIATAETHETAVPPRGRALAAGRNASRAENGKRAVPRALGGNRGNGSFWAAAGRTRKLLGARTGAARNLPSPLPTGFTWARPCSCGHNDARNVTDLPPRARSPGEKEQASRRLLAPEEELRARFLSRHTSRGTRQMSLRTSRS</sequence>
<name>A0ACB7TC19_HYAAI</name>
<comment type="caution">
    <text evidence="1">The sequence shown here is derived from an EMBL/GenBank/DDBJ whole genome shotgun (WGS) entry which is preliminary data.</text>
</comment>
<accession>A0ACB7TC19</accession>